<protein>
    <submittedName>
        <fullName evidence="1 2">Uncharacterized protein</fullName>
    </submittedName>
</protein>
<reference evidence="2" key="3">
    <citation type="submission" date="2015-06" db="UniProtKB">
        <authorList>
            <consortium name="EnsemblProtists"/>
        </authorList>
    </citation>
    <scope>IDENTIFICATION</scope>
</reference>
<dbReference type="Proteomes" id="UP000011087">
    <property type="component" value="Unassembled WGS sequence"/>
</dbReference>
<evidence type="ECO:0000313" key="3">
    <source>
        <dbReference type="Proteomes" id="UP000011087"/>
    </source>
</evidence>
<keyword evidence="3" id="KW-1185">Reference proteome</keyword>
<dbReference type="AlphaFoldDB" id="L1JSX5"/>
<dbReference type="EnsemblProtists" id="EKX51547">
    <property type="protein sequence ID" value="EKX51547"/>
    <property type="gene ID" value="GUITHDRAFT_102809"/>
</dbReference>
<evidence type="ECO:0000313" key="2">
    <source>
        <dbReference type="EnsemblProtists" id="EKX51547"/>
    </source>
</evidence>
<proteinExistence type="predicted"/>
<name>L1JSX5_GUITC</name>
<dbReference type="HOGENOM" id="CLU_2175883_0_0_1"/>
<gene>
    <name evidence="1" type="ORF">GUITHDRAFT_102809</name>
</gene>
<dbReference type="OrthoDB" id="10527824at2759"/>
<organism evidence="1">
    <name type="scientific">Guillardia theta (strain CCMP2712)</name>
    <name type="common">Cryptophyte</name>
    <dbReference type="NCBI Taxonomy" id="905079"/>
    <lineage>
        <taxon>Eukaryota</taxon>
        <taxon>Cryptophyceae</taxon>
        <taxon>Pyrenomonadales</taxon>
        <taxon>Geminigeraceae</taxon>
        <taxon>Guillardia</taxon>
    </lineage>
</organism>
<evidence type="ECO:0000313" key="1">
    <source>
        <dbReference type="EMBL" id="EKX51547.1"/>
    </source>
</evidence>
<dbReference type="KEGG" id="gtt:GUITHDRAFT_102809"/>
<dbReference type="PaxDb" id="55529-EKX51547"/>
<reference evidence="1 3" key="1">
    <citation type="journal article" date="2012" name="Nature">
        <title>Algal genomes reveal evolutionary mosaicism and the fate of nucleomorphs.</title>
        <authorList>
            <consortium name="DOE Joint Genome Institute"/>
            <person name="Curtis B.A."/>
            <person name="Tanifuji G."/>
            <person name="Burki F."/>
            <person name="Gruber A."/>
            <person name="Irimia M."/>
            <person name="Maruyama S."/>
            <person name="Arias M.C."/>
            <person name="Ball S.G."/>
            <person name="Gile G.H."/>
            <person name="Hirakawa Y."/>
            <person name="Hopkins J.F."/>
            <person name="Kuo A."/>
            <person name="Rensing S.A."/>
            <person name="Schmutz J."/>
            <person name="Symeonidi A."/>
            <person name="Elias M."/>
            <person name="Eveleigh R.J."/>
            <person name="Herman E.K."/>
            <person name="Klute M.J."/>
            <person name="Nakayama T."/>
            <person name="Obornik M."/>
            <person name="Reyes-Prieto A."/>
            <person name="Armbrust E.V."/>
            <person name="Aves S.J."/>
            <person name="Beiko R.G."/>
            <person name="Coutinho P."/>
            <person name="Dacks J.B."/>
            <person name="Durnford D.G."/>
            <person name="Fast N.M."/>
            <person name="Green B.R."/>
            <person name="Grisdale C.J."/>
            <person name="Hempel F."/>
            <person name="Henrissat B."/>
            <person name="Hoppner M.P."/>
            <person name="Ishida K."/>
            <person name="Kim E."/>
            <person name="Koreny L."/>
            <person name="Kroth P.G."/>
            <person name="Liu Y."/>
            <person name="Malik S.B."/>
            <person name="Maier U.G."/>
            <person name="McRose D."/>
            <person name="Mock T."/>
            <person name="Neilson J.A."/>
            <person name="Onodera N.T."/>
            <person name="Poole A.M."/>
            <person name="Pritham E.J."/>
            <person name="Richards T.A."/>
            <person name="Rocap G."/>
            <person name="Roy S.W."/>
            <person name="Sarai C."/>
            <person name="Schaack S."/>
            <person name="Shirato S."/>
            <person name="Slamovits C.H."/>
            <person name="Spencer D.F."/>
            <person name="Suzuki S."/>
            <person name="Worden A.Z."/>
            <person name="Zauner S."/>
            <person name="Barry K."/>
            <person name="Bell C."/>
            <person name="Bharti A.K."/>
            <person name="Crow J.A."/>
            <person name="Grimwood J."/>
            <person name="Kramer R."/>
            <person name="Lindquist E."/>
            <person name="Lucas S."/>
            <person name="Salamov A."/>
            <person name="McFadden G.I."/>
            <person name="Lane C.E."/>
            <person name="Keeling P.J."/>
            <person name="Gray M.W."/>
            <person name="Grigoriev I.V."/>
            <person name="Archibald J.M."/>
        </authorList>
    </citation>
    <scope>NUCLEOTIDE SEQUENCE</scope>
    <source>
        <strain evidence="1 3">CCMP2712</strain>
    </source>
</reference>
<dbReference type="EMBL" id="JH992975">
    <property type="protein sequence ID" value="EKX51547.1"/>
    <property type="molecule type" value="Genomic_DNA"/>
</dbReference>
<dbReference type="RefSeq" id="XP_005838527.1">
    <property type="nucleotide sequence ID" value="XM_005838470.1"/>
</dbReference>
<dbReference type="GeneID" id="17308231"/>
<reference evidence="3" key="2">
    <citation type="submission" date="2012-11" db="EMBL/GenBank/DDBJ databases">
        <authorList>
            <person name="Kuo A."/>
            <person name="Curtis B.A."/>
            <person name="Tanifuji G."/>
            <person name="Burki F."/>
            <person name="Gruber A."/>
            <person name="Irimia M."/>
            <person name="Maruyama S."/>
            <person name="Arias M.C."/>
            <person name="Ball S.G."/>
            <person name="Gile G.H."/>
            <person name="Hirakawa Y."/>
            <person name="Hopkins J.F."/>
            <person name="Rensing S.A."/>
            <person name="Schmutz J."/>
            <person name="Symeonidi A."/>
            <person name="Elias M."/>
            <person name="Eveleigh R.J."/>
            <person name="Herman E.K."/>
            <person name="Klute M.J."/>
            <person name="Nakayama T."/>
            <person name="Obornik M."/>
            <person name="Reyes-Prieto A."/>
            <person name="Armbrust E.V."/>
            <person name="Aves S.J."/>
            <person name="Beiko R.G."/>
            <person name="Coutinho P."/>
            <person name="Dacks J.B."/>
            <person name="Durnford D.G."/>
            <person name="Fast N.M."/>
            <person name="Green B.R."/>
            <person name="Grisdale C."/>
            <person name="Hempe F."/>
            <person name="Henrissat B."/>
            <person name="Hoppner M.P."/>
            <person name="Ishida K.-I."/>
            <person name="Kim E."/>
            <person name="Koreny L."/>
            <person name="Kroth P.G."/>
            <person name="Liu Y."/>
            <person name="Malik S.-B."/>
            <person name="Maier U.G."/>
            <person name="McRose D."/>
            <person name="Mock T."/>
            <person name="Neilson J.A."/>
            <person name="Onodera N.T."/>
            <person name="Poole A.M."/>
            <person name="Pritham E.J."/>
            <person name="Richards T.A."/>
            <person name="Rocap G."/>
            <person name="Roy S.W."/>
            <person name="Sarai C."/>
            <person name="Schaack S."/>
            <person name="Shirato S."/>
            <person name="Slamovits C.H."/>
            <person name="Spencer D.F."/>
            <person name="Suzuki S."/>
            <person name="Worden A.Z."/>
            <person name="Zauner S."/>
            <person name="Barry K."/>
            <person name="Bell C."/>
            <person name="Bharti A.K."/>
            <person name="Crow J.A."/>
            <person name="Grimwood J."/>
            <person name="Kramer R."/>
            <person name="Lindquist E."/>
            <person name="Lucas S."/>
            <person name="Salamov A."/>
            <person name="McFadden G.I."/>
            <person name="Lane C.E."/>
            <person name="Keeling P.J."/>
            <person name="Gray M.W."/>
            <person name="Grigoriev I.V."/>
            <person name="Archibald J.M."/>
        </authorList>
    </citation>
    <scope>NUCLEOTIDE SEQUENCE</scope>
    <source>
        <strain evidence="3">CCMP2712</strain>
    </source>
</reference>
<sequence length="110" mass="12297">MNKNSKKMDELGKMCVARDGGYDEERREIPNAKSHGMIMKWIFVKVIFRNQRNDAVGGASHNAFHTNAAKSIYAEYRSMGSSERKDKLAASRCTGLVSGLRLAALSRPDF</sequence>
<accession>L1JSX5</accession>